<keyword evidence="1 7" id="KW-1003">Cell membrane</keyword>
<comment type="caution">
    <text evidence="8">The sequence shown here is derived from an EMBL/GenBank/DDBJ whole genome shotgun (WGS) entry which is preliminary data.</text>
</comment>
<evidence type="ECO:0000256" key="1">
    <source>
        <dbReference type="ARBA" id="ARBA00022475"/>
    </source>
</evidence>
<dbReference type="Gene3D" id="3.30.1490.480">
    <property type="entry name" value="Endolytic murein transglycosylase"/>
    <property type="match status" value="1"/>
</dbReference>
<comment type="function">
    <text evidence="7">Functions as a peptidoglycan terminase that cleaves nascent peptidoglycan strands endolytically to terminate their elongation.</text>
</comment>
<comment type="catalytic activity">
    <reaction evidence="7">
        <text>a peptidoglycan chain = a peptidoglycan chain with N-acetyl-1,6-anhydromuramyl-[peptide] at the reducing end + a peptidoglycan chain with N-acetylglucosamine at the non-reducing end.</text>
        <dbReference type="EC" id="4.2.2.29"/>
    </reaction>
</comment>
<dbReference type="CDD" id="cd08010">
    <property type="entry name" value="MltG_like"/>
    <property type="match status" value="1"/>
</dbReference>
<dbReference type="NCBIfam" id="TIGR00247">
    <property type="entry name" value="endolytic transglycosylase MltG"/>
    <property type="match status" value="1"/>
</dbReference>
<evidence type="ECO:0000256" key="4">
    <source>
        <dbReference type="ARBA" id="ARBA00023136"/>
    </source>
</evidence>
<dbReference type="GO" id="GO:0008932">
    <property type="term" value="F:lytic endotransglycosylase activity"/>
    <property type="evidence" value="ECO:0007669"/>
    <property type="project" value="UniProtKB-UniRule"/>
</dbReference>
<feature type="site" description="Important for catalytic activity" evidence="7">
    <location>
        <position position="199"/>
    </location>
</feature>
<gene>
    <name evidence="7" type="primary">mltG</name>
    <name evidence="8" type="ORF">A2774_03995</name>
</gene>
<keyword evidence="6 7" id="KW-0961">Cell wall biogenesis/degradation</keyword>
<evidence type="ECO:0000256" key="7">
    <source>
        <dbReference type="HAMAP-Rule" id="MF_02065"/>
    </source>
</evidence>
<dbReference type="Proteomes" id="UP000177208">
    <property type="component" value="Unassembled WGS sequence"/>
</dbReference>
<evidence type="ECO:0000313" key="9">
    <source>
        <dbReference type="Proteomes" id="UP000177208"/>
    </source>
</evidence>
<proteinExistence type="inferred from homology"/>
<dbReference type="GO" id="GO:0071555">
    <property type="term" value="P:cell wall organization"/>
    <property type="evidence" value="ECO:0007669"/>
    <property type="project" value="UniProtKB-KW"/>
</dbReference>
<keyword evidence="2 7" id="KW-0812">Transmembrane</keyword>
<evidence type="ECO:0000256" key="2">
    <source>
        <dbReference type="ARBA" id="ARBA00022692"/>
    </source>
</evidence>
<dbReference type="GO" id="GO:0005886">
    <property type="term" value="C:plasma membrane"/>
    <property type="evidence" value="ECO:0007669"/>
    <property type="project" value="UniProtKB-UniRule"/>
</dbReference>
<sequence>MKKLGIFLLLIFIFAVGFFLYYKEGSLPVDKTSKESQIFVIRQGENLTTIANNLSNQKLIRNKIIFYLIVKQLGIEKKMQAGDFRLSQAMPGKEIAEALTHGTLDVWMTIIEGRRKEEVAQIVAQSLFIPEVELLKYAQEGYLFPDTYLIPKDATAETVVRIMQDNFNRRFATQLKQQAGNKGLSVEEVVILASLVEREAKFDGDRAGVAGVLLRRLDSGMKLDIDATVQYALGYQPESKSWWKKNLTYEDLEIDSPYNTYKNTGLPPGPIANPGLASIIAVIEADSNNPYLYYISDKSGRLHFAATLEEHNQNIKKYLR</sequence>
<organism evidence="8 9">
    <name type="scientific">Candidatus Roizmanbacteria bacterium RIFCSPHIGHO2_01_FULL_39_12c</name>
    <dbReference type="NCBI Taxonomy" id="1802031"/>
    <lineage>
        <taxon>Bacteria</taxon>
        <taxon>Candidatus Roizmaniibacteriota</taxon>
    </lineage>
</organism>
<protein>
    <recommendedName>
        <fullName evidence="7">Endolytic murein transglycosylase</fullName>
        <ecNumber evidence="7">4.2.2.29</ecNumber>
    </recommendedName>
    <alternativeName>
        <fullName evidence="7">Peptidoglycan lytic transglycosylase</fullName>
    </alternativeName>
    <alternativeName>
        <fullName evidence="7">Peptidoglycan polymerization terminase</fullName>
    </alternativeName>
</protein>
<keyword evidence="3 7" id="KW-1133">Transmembrane helix</keyword>
<dbReference type="AlphaFoldDB" id="A0A1F7GEN0"/>
<dbReference type="Gene3D" id="3.30.160.60">
    <property type="entry name" value="Classic Zinc Finger"/>
    <property type="match status" value="1"/>
</dbReference>
<evidence type="ECO:0000256" key="6">
    <source>
        <dbReference type="ARBA" id="ARBA00023316"/>
    </source>
</evidence>
<dbReference type="Pfam" id="PF02618">
    <property type="entry name" value="YceG"/>
    <property type="match status" value="1"/>
</dbReference>
<dbReference type="PANTHER" id="PTHR30518:SF2">
    <property type="entry name" value="ENDOLYTIC MUREIN TRANSGLYCOSYLASE"/>
    <property type="match status" value="1"/>
</dbReference>
<keyword evidence="5 7" id="KW-0456">Lyase</keyword>
<reference evidence="8 9" key="1">
    <citation type="journal article" date="2016" name="Nat. Commun.">
        <title>Thousands of microbial genomes shed light on interconnected biogeochemical processes in an aquifer system.</title>
        <authorList>
            <person name="Anantharaman K."/>
            <person name="Brown C.T."/>
            <person name="Hug L.A."/>
            <person name="Sharon I."/>
            <person name="Castelle C.J."/>
            <person name="Probst A.J."/>
            <person name="Thomas B.C."/>
            <person name="Singh A."/>
            <person name="Wilkins M.J."/>
            <person name="Karaoz U."/>
            <person name="Brodie E.L."/>
            <person name="Williams K.H."/>
            <person name="Hubbard S.S."/>
            <person name="Banfield J.F."/>
        </authorList>
    </citation>
    <scope>NUCLEOTIDE SEQUENCE [LARGE SCALE GENOMIC DNA]</scope>
</reference>
<dbReference type="GO" id="GO:0009252">
    <property type="term" value="P:peptidoglycan biosynthetic process"/>
    <property type="evidence" value="ECO:0007669"/>
    <property type="project" value="UniProtKB-UniRule"/>
</dbReference>
<dbReference type="EMBL" id="MFZG01000009">
    <property type="protein sequence ID" value="OGK17334.1"/>
    <property type="molecule type" value="Genomic_DNA"/>
</dbReference>
<dbReference type="PANTHER" id="PTHR30518">
    <property type="entry name" value="ENDOLYTIC MUREIN TRANSGLYCOSYLASE"/>
    <property type="match status" value="1"/>
</dbReference>
<accession>A0A1F7GEN0</accession>
<evidence type="ECO:0000313" key="8">
    <source>
        <dbReference type="EMBL" id="OGK17334.1"/>
    </source>
</evidence>
<evidence type="ECO:0000256" key="5">
    <source>
        <dbReference type="ARBA" id="ARBA00023239"/>
    </source>
</evidence>
<dbReference type="InterPro" id="IPR003770">
    <property type="entry name" value="MLTG-like"/>
</dbReference>
<dbReference type="HAMAP" id="MF_02065">
    <property type="entry name" value="MltG"/>
    <property type="match status" value="1"/>
</dbReference>
<name>A0A1F7GEN0_9BACT</name>
<evidence type="ECO:0000256" key="3">
    <source>
        <dbReference type="ARBA" id="ARBA00022989"/>
    </source>
</evidence>
<dbReference type="EC" id="4.2.2.29" evidence="7"/>
<keyword evidence="4 7" id="KW-0472">Membrane</keyword>
<comment type="similarity">
    <text evidence="7">Belongs to the transglycosylase MltG family.</text>
</comment>